<dbReference type="CDD" id="cd11326">
    <property type="entry name" value="AmyAc_Glg_debranch"/>
    <property type="match status" value="1"/>
</dbReference>
<dbReference type="Gene3D" id="2.60.40.10">
    <property type="entry name" value="Immunoglobulins"/>
    <property type="match status" value="1"/>
</dbReference>
<keyword evidence="6" id="KW-1185">Reference proteome</keyword>
<dbReference type="SUPFAM" id="SSF81296">
    <property type="entry name" value="E set domains"/>
    <property type="match status" value="1"/>
</dbReference>
<evidence type="ECO:0000256" key="1">
    <source>
        <dbReference type="ARBA" id="ARBA00008061"/>
    </source>
</evidence>
<dbReference type="InterPro" id="IPR013783">
    <property type="entry name" value="Ig-like_fold"/>
</dbReference>
<dbReference type="InterPro" id="IPR014756">
    <property type="entry name" value="Ig_E-set"/>
</dbReference>
<dbReference type="Gene3D" id="3.20.20.80">
    <property type="entry name" value="Glycosidases"/>
    <property type="match status" value="1"/>
</dbReference>
<keyword evidence="2" id="KW-0378">Hydrolase</keyword>
<name>A0ABS8VXC7_9PROT</name>
<dbReference type="InterPro" id="IPR004193">
    <property type="entry name" value="Glyco_hydro_13_N"/>
</dbReference>
<dbReference type="Proteomes" id="UP001521074">
    <property type="component" value="Unassembled WGS sequence"/>
</dbReference>
<comment type="caution">
    <text evidence="5">The sequence shown here is derived from an EMBL/GenBank/DDBJ whole genome shotgun (WGS) entry which is preliminary data.</text>
</comment>
<dbReference type="InterPro" id="IPR011837">
    <property type="entry name" value="Glycogen_debranch_GlgX"/>
</dbReference>
<dbReference type="InterPro" id="IPR006047">
    <property type="entry name" value="GH13_cat_dom"/>
</dbReference>
<organism evidence="5 6">
    <name type="scientific">Acetobacter sicerae</name>
    <dbReference type="NCBI Taxonomy" id="85325"/>
    <lineage>
        <taxon>Bacteria</taxon>
        <taxon>Pseudomonadati</taxon>
        <taxon>Pseudomonadota</taxon>
        <taxon>Alphaproteobacteria</taxon>
        <taxon>Acetobacterales</taxon>
        <taxon>Acetobacteraceae</taxon>
        <taxon>Acetobacter</taxon>
    </lineage>
</organism>
<dbReference type="InterPro" id="IPR013780">
    <property type="entry name" value="Glyco_hydro_b"/>
</dbReference>
<gene>
    <name evidence="5" type="primary">glgX</name>
    <name evidence="5" type="ORF">LWC05_08905</name>
</gene>
<reference evidence="5 6" key="1">
    <citation type="submission" date="2021-12" db="EMBL/GenBank/DDBJ databases">
        <title>Genome sequence of Acetobacter sicerae DmPark20a_162.</title>
        <authorList>
            <person name="Chaston J.M."/>
        </authorList>
    </citation>
    <scope>NUCLEOTIDE SEQUENCE [LARGE SCALE GENOMIC DNA]</scope>
    <source>
        <strain evidence="5 6">DmPark20a_162</strain>
    </source>
</reference>
<dbReference type="InterPro" id="IPR044505">
    <property type="entry name" value="GlgX_Isoamylase_N_E_set"/>
</dbReference>
<protein>
    <submittedName>
        <fullName evidence="5">Glycogen debranching protein GlgX</fullName>
    </submittedName>
</protein>
<accession>A0ABS8VXC7</accession>
<comment type="similarity">
    <text evidence="1">Belongs to the glycosyl hydrolase 13 family.</text>
</comment>
<evidence type="ECO:0000313" key="5">
    <source>
        <dbReference type="EMBL" id="MCE0743998.1"/>
    </source>
</evidence>
<dbReference type="CDD" id="cd02856">
    <property type="entry name" value="E_set_GDE_Isoamylase_N"/>
    <property type="match status" value="1"/>
</dbReference>
<dbReference type="SUPFAM" id="SSF51011">
    <property type="entry name" value="Glycosyl hydrolase domain"/>
    <property type="match status" value="1"/>
</dbReference>
<evidence type="ECO:0000313" key="6">
    <source>
        <dbReference type="Proteomes" id="UP001521074"/>
    </source>
</evidence>
<evidence type="ECO:0000259" key="4">
    <source>
        <dbReference type="SMART" id="SM00642"/>
    </source>
</evidence>
<dbReference type="PANTHER" id="PTHR43002">
    <property type="entry name" value="GLYCOGEN DEBRANCHING ENZYME"/>
    <property type="match status" value="1"/>
</dbReference>
<sequence length="709" mass="80011">MSAVSDSLEPGAPYPLGATYDGCGVNFAVFSANATRIDLCLFDRKGRREVARHRLPEYTDEVWHGYLPGASPGLLYGYRAFGPHDPHEGHRFNPHKLLIDPYARELTGELRWTDALFGYRLNSPRTDLSFDRRDSASAMPKCRVIAPHVHWPDDHRPNIPPEDVIVMEAHLKGLSMRHPDMPPAIRGTFQALSHPRIVEHLTKLGVTTLELLPLQAFVTDRFLIERGVTNYWGYNTLAFFAPHPAYMGRGETEDFRAAIRALHAAGIEVVMDVVYNHTCEGNELGPTLCYRGLDNASYYRLVPEDERHYINDTGCGNTLDLSHPRVLQMVLDSLRHWAGAFNIDGFRFDLATILGRESYGYDQNSGFLDALMQDPILRTRKLIAEPWDPGPGGYQVGNFPPGFHEWNDRFRDTTRRFWREDERQQGDMATRLSGSGDIFDHRGRRAWTSVNFVTAHDGFTLMDTVSYETRHNEANREDNLDGAQDNHTRNWGVEGPTDDATIIEKRDRIRRAMMATLLLAHGTPMFLAGDEFGQTQNGNNNAYCQDNDLSWLDWSLTQTPRGQDMQDFVARLTLLRREHPSLRAQRYMHGRHAPLPDLPDIAWFNAAGQPMSVDNWNEGGQPPLGLRRAIEDGDSVDITYMILNPGDAEASCALPPPAGTWRLLLDSARPRHTEPEDPATELHSLTVAAHSVLLLQLDPATITRKSENG</sequence>
<evidence type="ECO:0000256" key="2">
    <source>
        <dbReference type="ARBA" id="ARBA00022801"/>
    </source>
</evidence>
<proteinExistence type="inferred from homology"/>
<dbReference type="InterPro" id="IPR017853">
    <property type="entry name" value="GH"/>
</dbReference>
<dbReference type="EMBL" id="JAJSOJ010000026">
    <property type="protein sequence ID" value="MCE0743998.1"/>
    <property type="molecule type" value="Genomic_DNA"/>
</dbReference>
<dbReference type="RefSeq" id="WP_232877631.1">
    <property type="nucleotide sequence ID" value="NZ_JAJSOJ010000026.1"/>
</dbReference>
<dbReference type="SUPFAM" id="SSF51445">
    <property type="entry name" value="(Trans)glycosidases"/>
    <property type="match status" value="1"/>
</dbReference>
<feature type="domain" description="Glycosyl hydrolase family 13 catalytic" evidence="4">
    <location>
        <begin position="190"/>
        <end position="576"/>
    </location>
</feature>
<evidence type="ECO:0000256" key="3">
    <source>
        <dbReference type="ARBA" id="ARBA00023295"/>
    </source>
</evidence>
<dbReference type="SMART" id="SM00642">
    <property type="entry name" value="Aamy"/>
    <property type="match status" value="1"/>
</dbReference>
<keyword evidence="3" id="KW-0326">Glycosidase</keyword>
<dbReference type="NCBIfam" id="TIGR02100">
    <property type="entry name" value="glgX_debranch"/>
    <property type="match status" value="1"/>
</dbReference>
<dbReference type="Gene3D" id="2.60.40.1180">
    <property type="entry name" value="Golgi alpha-mannosidase II"/>
    <property type="match status" value="1"/>
</dbReference>
<dbReference type="Pfam" id="PF02922">
    <property type="entry name" value="CBM_48"/>
    <property type="match status" value="1"/>
</dbReference>